<dbReference type="AlphaFoldDB" id="A0A382LM14"/>
<feature type="non-terminal residue" evidence="1">
    <location>
        <position position="213"/>
    </location>
</feature>
<proteinExistence type="predicted"/>
<reference evidence="1" key="1">
    <citation type="submission" date="2018-05" db="EMBL/GenBank/DDBJ databases">
        <authorList>
            <person name="Lanie J.A."/>
            <person name="Ng W.-L."/>
            <person name="Kazmierczak K.M."/>
            <person name="Andrzejewski T.M."/>
            <person name="Davidsen T.M."/>
            <person name="Wayne K.J."/>
            <person name="Tettelin H."/>
            <person name="Glass J.I."/>
            <person name="Rusch D."/>
            <person name="Podicherti R."/>
            <person name="Tsui H.-C.T."/>
            <person name="Winkler M.E."/>
        </authorList>
    </citation>
    <scope>NUCLEOTIDE SEQUENCE</scope>
</reference>
<dbReference type="Gene3D" id="3.40.50.300">
    <property type="entry name" value="P-loop containing nucleotide triphosphate hydrolases"/>
    <property type="match status" value="1"/>
</dbReference>
<accession>A0A382LM14</accession>
<organism evidence="1">
    <name type="scientific">marine metagenome</name>
    <dbReference type="NCBI Taxonomy" id="408172"/>
    <lineage>
        <taxon>unclassified sequences</taxon>
        <taxon>metagenomes</taxon>
        <taxon>ecological metagenomes</taxon>
    </lineage>
</organism>
<protein>
    <submittedName>
        <fullName evidence="1">Uncharacterized protein</fullName>
    </submittedName>
</protein>
<dbReference type="EMBL" id="UINC01087453">
    <property type="protein sequence ID" value="SVC36825.1"/>
    <property type="molecule type" value="Genomic_DNA"/>
</dbReference>
<evidence type="ECO:0000313" key="1">
    <source>
        <dbReference type="EMBL" id="SVC36825.1"/>
    </source>
</evidence>
<sequence>MPKGTVESSLTKPGFKKLPYTPEQLKDFEICCDESTGPAHFMKEHMKIQHPTRGGIEFEPYDYQTELVDKYAKYRYSINMLGRQMGKTTVAAGYLLWFAMFKPDSSILVAAHKSVGASEIMQRIRYAYEICPDHIRAGVVEYNKGSITFDNGSRIVSSTTTETTGRGMSLSLVYLDEFAFVRNTIAKEFWTSLSPTLATGGKCIVTSTPNSDD</sequence>
<gene>
    <name evidence="1" type="ORF">METZ01_LOCUS289679</name>
</gene>
<dbReference type="InterPro" id="IPR027417">
    <property type="entry name" value="P-loop_NTPase"/>
</dbReference>
<dbReference type="Pfam" id="PF03237">
    <property type="entry name" value="Terminase_6N"/>
    <property type="match status" value="1"/>
</dbReference>
<name>A0A382LM14_9ZZZZ</name>